<dbReference type="Proteomes" id="UP000198748">
    <property type="component" value="Unassembled WGS sequence"/>
</dbReference>
<keyword evidence="2" id="KW-1185">Reference proteome</keyword>
<evidence type="ECO:0000313" key="2">
    <source>
        <dbReference type="Proteomes" id="UP000198748"/>
    </source>
</evidence>
<reference evidence="2" key="1">
    <citation type="submission" date="2016-10" db="EMBL/GenBank/DDBJ databases">
        <authorList>
            <person name="Varghese N."/>
            <person name="Submissions S."/>
        </authorList>
    </citation>
    <scope>NUCLEOTIDE SEQUENCE [LARGE SCALE GENOMIC DNA]</scope>
    <source>
        <strain evidence="2">DSM 25329</strain>
    </source>
</reference>
<protein>
    <submittedName>
        <fullName evidence="1">Uncharacterized protein</fullName>
    </submittedName>
</protein>
<dbReference type="AlphaFoldDB" id="A0A1G7L0M0"/>
<proteinExistence type="predicted"/>
<dbReference type="EMBL" id="FNAN01000010">
    <property type="protein sequence ID" value="SDF43015.1"/>
    <property type="molecule type" value="Genomic_DNA"/>
</dbReference>
<dbReference type="STRING" id="659014.SAMN04487996_110279"/>
<name>A0A1G7L0M0_9BACT</name>
<accession>A0A1G7L0M0</accession>
<sequence length="111" mass="12638">MSQLKHHDKHTINMKHIIIDAAHNGVRIRCFCSSKRVMVENLPISSPLIKSLSVWMQKYEEMNNGDCHPYSLIESVENEGINIALNIKNEAPYLNAVYQSDILLVAFFGPL</sequence>
<organism evidence="1 2">
    <name type="scientific">Dyadobacter soli</name>
    <dbReference type="NCBI Taxonomy" id="659014"/>
    <lineage>
        <taxon>Bacteria</taxon>
        <taxon>Pseudomonadati</taxon>
        <taxon>Bacteroidota</taxon>
        <taxon>Cytophagia</taxon>
        <taxon>Cytophagales</taxon>
        <taxon>Spirosomataceae</taxon>
        <taxon>Dyadobacter</taxon>
    </lineage>
</organism>
<gene>
    <name evidence="1" type="ORF">SAMN04487996_110279</name>
</gene>
<evidence type="ECO:0000313" key="1">
    <source>
        <dbReference type="EMBL" id="SDF43015.1"/>
    </source>
</evidence>